<gene>
    <name evidence="4" type="ORF">BET01_08385</name>
</gene>
<evidence type="ECO:0000313" key="5">
    <source>
        <dbReference type="Proteomes" id="UP000284277"/>
    </source>
</evidence>
<dbReference type="Pfam" id="PF19127">
    <property type="entry name" value="Choline_bind_3"/>
    <property type="match status" value="1"/>
</dbReference>
<dbReference type="SUPFAM" id="SSF69360">
    <property type="entry name" value="Cell wall binding repeat"/>
    <property type="match status" value="1"/>
</dbReference>
<accession>A0A419SW80</accession>
<evidence type="ECO:0000256" key="2">
    <source>
        <dbReference type="PROSITE-ProRule" id="PRU00591"/>
    </source>
</evidence>
<feature type="signal peptide" evidence="3">
    <location>
        <begin position="1"/>
        <end position="23"/>
    </location>
</feature>
<comment type="caution">
    <text evidence="4">The sequence shown here is derived from an EMBL/GenBank/DDBJ whole genome shotgun (WGS) entry which is preliminary data.</text>
</comment>
<dbReference type="EMBL" id="MCIA01000032">
    <property type="protein sequence ID" value="RKD29469.1"/>
    <property type="molecule type" value="Genomic_DNA"/>
</dbReference>
<dbReference type="Pfam" id="PF01473">
    <property type="entry name" value="Choline_bind_1"/>
    <property type="match status" value="2"/>
</dbReference>
<keyword evidence="5" id="KW-1185">Reference proteome</keyword>
<sequence>MKKTWITVSVCILISLGCITVSSAEEAVSTPSGGKSLTPETKWSWQKDFDGWKYVDGQGGFKKNTWEDINGSWYYFDNDGYMTTDWVKIKGVEYYFLESGEQEIGWCYNEDDEKWHYYGKDGKVQKGWFQDVDESWYWFSTRGEMVSSGYKNISGNRYYFFDNGQMAANQYVGLAYMDEKGVRNRELDISVKGKKGSYSLPAEVKEAFTESSKNVPRQWVKKFIDQGWEILYYPDKQYFSAPMTGNGIYYVGHKLDMNYKKIKICNPGELAEAFGEYIGYASGCYKSNSKLGTDLMMYRDSLEDFIYVPDYYSDDIAFYFGKLIGTYVESPYTRSEMEVASPEAVSILKNILYEQKKDK</sequence>
<keyword evidence="3" id="KW-0732">Signal</keyword>
<reference evidence="4 5" key="1">
    <citation type="submission" date="2016-08" db="EMBL/GenBank/DDBJ databases">
        <title>A new outlook on sporulation: Clostridium algidixylanolyticum.</title>
        <authorList>
            <person name="Poppleton D.I."/>
            <person name="Gribaldo S."/>
        </authorList>
    </citation>
    <scope>NUCLEOTIDE SEQUENCE [LARGE SCALE GENOMIC DNA]</scope>
    <source>
        <strain evidence="4 5">SPL73</strain>
    </source>
</reference>
<name>A0A419SW80_9FIRM</name>
<organism evidence="4 5">
    <name type="scientific">Lacrimispora algidixylanolytica</name>
    <dbReference type="NCBI Taxonomy" id="94868"/>
    <lineage>
        <taxon>Bacteria</taxon>
        <taxon>Bacillati</taxon>
        <taxon>Bacillota</taxon>
        <taxon>Clostridia</taxon>
        <taxon>Lachnospirales</taxon>
        <taxon>Lachnospiraceae</taxon>
        <taxon>Lacrimispora</taxon>
    </lineage>
</organism>
<protein>
    <submittedName>
        <fullName evidence="4">Cell wall-binding protein</fullName>
    </submittedName>
</protein>
<dbReference type="Proteomes" id="UP000284277">
    <property type="component" value="Unassembled WGS sequence"/>
</dbReference>
<keyword evidence="1" id="KW-0677">Repeat</keyword>
<dbReference type="Gene3D" id="2.10.270.10">
    <property type="entry name" value="Cholin Binding"/>
    <property type="match status" value="1"/>
</dbReference>
<evidence type="ECO:0000256" key="1">
    <source>
        <dbReference type="ARBA" id="ARBA00022737"/>
    </source>
</evidence>
<evidence type="ECO:0000313" key="4">
    <source>
        <dbReference type="EMBL" id="RKD29469.1"/>
    </source>
</evidence>
<dbReference type="AlphaFoldDB" id="A0A419SW80"/>
<feature type="chain" id="PRO_5039102345" evidence="3">
    <location>
        <begin position="24"/>
        <end position="359"/>
    </location>
</feature>
<proteinExistence type="predicted"/>
<dbReference type="RefSeq" id="WP_120198300.1">
    <property type="nucleotide sequence ID" value="NZ_MCIA01000032.1"/>
</dbReference>
<evidence type="ECO:0000256" key="3">
    <source>
        <dbReference type="SAM" id="SignalP"/>
    </source>
</evidence>
<dbReference type="InterPro" id="IPR018337">
    <property type="entry name" value="Cell_wall/Cho-bd_repeat"/>
</dbReference>
<feature type="repeat" description="Cell wall-binding" evidence="2">
    <location>
        <begin position="63"/>
        <end position="82"/>
    </location>
</feature>
<dbReference type="OrthoDB" id="1885789at2"/>
<feature type="repeat" description="Cell wall-binding" evidence="2">
    <location>
        <begin position="147"/>
        <end position="166"/>
    </location>
</feature>
<dbReference type="PROSITE" id="PS51257">
    <property type="entry name" value="PROKAR_LIPOPROTEIN"/>
    <property type="match status" value="1"/>
</dbReference>
<dbReference type="PROSITE" id="PS51170">
    <property type="entry name" value="CW"/>
    <property type="match status" value="2"/>
</dbReference>